<feature type="non-terminal residue" evidence="1">
    <location>
        <position position="83"/>
    </location>
</feature>
<gene>
    <name evidence="1" type="primary">ORF26918</name>
</gene>
<feature type="non-terminal residue" evidence="1">
    <location>
        <position position="1"/>
    </location>
</feature>
<dbReference type="AlphaFoldDB" id="A0A0B6YJ16"/>
<organism evidence="1">
    <name type="scientific">Arion vulgaris</name>
    <dbReference type="NCBI Taxonomy" id="1028688"/>
    <lineage>
        <taxon>Eukaryota</taxon>
        <taxon>Metazoa</taxon>
        <taxon>Spiralia</taxon>
        <taxon>Lophotrochozoa</taxon>
        <taxon>Mollusca</taxon>
        <taxon>Gastropoda</taxon>
        <taxon>Heterobranchia</taxon>
        <taxon>Euthyneura</taxon>
        <taxon>Panpulmonata</taxon>
        <taxon>Eupulmonata</taxon>
        <taxon>Stylommatophora</taxon>
        <taxon>Helicina</taxon>
        <taxon>Arionoidea</taxon>
        <taxon>Arionidae</taxon>
        <taxon>Arion</taxon>
    </lineage>
</organism>
<reference evidence="1" key="1">
    <citation type="submission" date="2014-12" db="EMBL/GenBank/DDBJ databases">
        <title>Insight into the proteome of Arion vulgaris.</title>
        <authorList>
            <person name="Aradska J."/>
            <person name="Bulat T."/>
            <person name="Smidak R."/>
            <person name="Sarate P."/>
            <person name="Gangsoo J."/>
            <person name="Sialana F."/>
            <person name="Bilban M."/>
            <person name="Lubec G."/>
        </authorList>
    </citation>
    <scope>NUCLEOTIDE SEQUENCE</scope>
    <source>
        <tissue evidence="1">Skin</tissue>
    </source>
</reference>
<accession>A0A0B6YJ16</accession>
<name>A0A0B6YJ16_9EUPU</name>
<evidence type="ECO:0000313" key="1">
    <source>
        <dbReference type="EMBL" id="CEK56149.1"/>
    </source>
</evidence>
<sequence>RQEEKEKEVRKLDIEDSQIRAEEAVMNQLRMRELQISDKIKKEAAIKEIQETNMKIKEKEDEDTKQLILAKQVHNLNSATERK</sequence>
<evidence type="ECO:0008006" key="2">
    <source>
        <dbReference type="Google" id="ProtNLM"/>
    </source>
</evidence>
<dbReference type="EMBL" id="HACG01009284">
    <property type="protein sequence ID" value="CEK56149.1"/>
    <property type="molecule type" value="Transcribed_RNA"/>
</dbReference>
<protein>
    <recommendedName>
        <fullName evidence="2">Trichohyalin-plectin-homology domain-containing protein</fullName>
    </recommendedName>
</protein>
<proteinExistence type="predicted"/>